<protein>
    <recommendedName>
        <fullName evidence="4">IclR family transcriptional regulator</fullName>
    </recommendedName>
</protein>
<evidence type="ECO:0000256" key="1">
    <source>
        <dbReference type="SAM" id="MobiDB-lite"/>
    </source>
</evidence>
<reference evidence="2 3" key="1">
    <citation type="submission" date="2024-06" db="EMBL/GenBank/DDBJ databases">
        <authorList>
            <person name="Woo H."/>
        </authorList>
    </citation>
    <scope>NUCLEOTIDE SEQUENCE [LARGE SCALE GENOMIC DNA]</scope>
    <source>
        <strain evidence="2 3">Si-c</strain>
    </source>
</reference>
<name>A0ABV3QC29_9GAMM</name>
<keyword evidence="3" id="KW-1185">Reference proteome</keyword>
<evidence type="ECO:0000313" key="3">
    <source>
        <dbReference type="Proteomes" id="UP001556220"/>
    </source>
</evidence>
<accession>A0ABV3QC29</accession>
<proteinExistence type="predicted"/>
<gene>
    <name evidence="2" type="ORF">ABQJ54_05150</name>
</gene>
<feature type="region of interest" description="Disordered" evidence="1">
    <location>
        <begin position="1"/>
        <end position="21"/>
    </location>
</feature>
<evidence type="ECO:0000313" key="2">
    <source>
        <dbReference type="EMBL" id="MEW9571129.1"/>
    </source>
</evidence>
<comment type="caution">
    <text evidence="2">The sequence shown here is derived from an EMBL/GenBank/DDBJ whole genome shotgun (WGS) entry which is preliminary data.</text>
</comment>
<sequence length="47" mass="5023">MATPTPPINTASAGNLPPRRRTGYNLAVLQTVIDSFDRRAPQGETGL</sequence>
<dbReference type="Proteomes" id="UP001556220">
    <property type="component" value="Unassembled WGS sequence"/>
</dbReference>
<organism evidence="2 3">
    <name type="scientific">Rhodanobacter lycopersici</name>
    <dbReference type="NCBI Taxonomy" id="3162487"/>
    <lineage>
        <taxon>Bacteria</taxon>
        <taxon>Pseudomonadati</taxon>
        <taxon>Pseudomonadota</taxon>
        <taxon>Gammaproteobacteria</taxon>
        <taxon>Lysobacterales</taxon>
        <taxon>Rhodanobacteraceae</taxon>
        <taxon>Rhodanobacter</taxon>
    </lineage>
</organism>
<evidence type="ECO:0008006" key="4">
    <source>
        <dbReference type="Google" id="ProtNLM"/>
    </source>
</evidence>
<dbReference type="EMBL" id="JBFOHK010000001">
    <property type="protein sequence ID" value="MEW9571129.1"/>
    <property type="molecule type" value="Genomic_DNA"/>
</dbReference>
<dbReference type="RefSeq" id="WP_367853190.1">
    <property type="nucleotide sequence ID" value="NZ_JBFOHK010000001.1"/>
</dbReference>